<reference evidence="1" key="1">
    <citation type="submission" date="2024-09" db="EMBL/GenBank/DDBJ databases">
        <title>Black Yeasts Isolated from many extreme environments.</title>
        <authorList>
            <person name="Coleine C."/>
            <person name="Stajich J.E."/>
            <person name="Selbmann L."/>
        </authorList>
    </citation>
    <scope>NUCLEOTIDE SEQUENCE</scope>
    <source>
        <strain evidence="1">CCFEE 5737</strain>
    </source>
</reference>
<dbReference type="Proteomes" id="UP001186974">
    <property type="component" value="Unassembled WGS sequence"/>
</dbReference>
<sequence>NSQGTKITCVVGNCPEVEAANSTSVVEFENSLLTDVTGYVAIDTTNSAIVVAFRGTSSVRGVIADAMFGATETDICDGCTAATGFYNSWREARDGVMAAVKSASAQYPKYEIVTTGHSLGGAIADFAAAELRNQGYNVALYTYGSPRIGSSTISEYISNQPGGNYRVTHYNDVVPRLPPSFLNYAHISPEYYISSKNNKPVTANDIMVYSGIDEDDGNGKFLLTDVNAHMWYFNDISECNQKGLELFK</sequence>
<name>A0ACC3DQZ9_9PEZI</name>
<accession>A0ACC3DQZ9</accession>
<dbReference type="EMBL" id="JAWDJW010001484">
    <property type="protein sequence ID" value="KAK3078957.1"/>
    <property type="molecule type" value="Genomic_DNA"/>
</dbReference>
<protein>
    <submittedName>
        <fullName evidence="1">Uncharacterized protein</fullName>
    </submittedName>
</protein>
<feature type="non-terminal residue" evidence="1">
    <location>
        <position position="1"/>
    </location>
</feature>
<proteinExistence type="predicted"/>
<evidence type="ECO:0000313" key="1">
    <source>
        <dbReference type="EMBL" id="KAK3078957.1"/>
    </source>
</evidence>
<organism evidence="1 2">
    <name type="scientific">Coniosporium uncinatum</name>
    <dbReference type="NCBI Taxonomy" id="93489"/>
    <lineage>
        <taxon>Eukaryota</taxon>
        <taxon>Fungi</taxon>
        <taxon>Dikarya</taxon>
        <taxon>Ascomycota</taxon>
        <taxon>Pezizomycotina</taxon>
        <taxon>Dothideomycetes</taxon>
        <taxon>Dothideomycetes incertae sedis</taxon>
        <taxon>Coniosporium</taxon>
    </lineage>
</organism>
<gene>
    <name evidence="1" type="ORF">LTS18_006106</name>
</gene>
<comment type="caution">
    <text evidence="1">The sequence shown here is derived from an EMBL/GenBank/DDBJ whole genome shotgun (WGS) entry which is preliminary data.</text>
</comment>
<evidence type="ECO:0000313" key="2">
    <source>
        <dbReference type="Proteomes" id="UP001186974"/>
    </source>
</evidence>
<keyword evidence="2" id="KW-1185">Reference proteome</keyword>